<proteinExistence type="inferred from homology"/>
<evidence type="ECO:0000256" key="1">
    <source>
        <dbReference type="ARBA" id="ARBA00022723"/>
    </source>
</evidence>
<keyword evidence="1" id="KW-0479">Metal-binding</keyword>
<dbReference type="STRING" id="1219383.SAMN05421733_103145"/>
<organism evidence="6 7">
    <name type="scientific">Acinetobacter boissieri</name>
    <dbReference type="NCBI Taxonomy" id="1219383"/>
    <lineage>
        <taxon>Bacteria</taxon>
        <taxon>Pseudomonadati</taxon>
        <taxon>Pseudomonadota</taxon>
        <taxon>Gammaproteobacteria</taxon>
        <taxon>Moraxellales</taxon>
        <taxon>Moraxellaceae</taxon>
        <taxon>Acinetobacter</taxon>
    </lineage>
</organism>
<feature type="domain" description="Calcineurin-like phosphoesterase" evidence="5">
    <location>
        <begin position="6"/>
        <end position="201"/>
    </location>
</feature>
<dbReference type="InterPro" id="IPR050884">
    <property type="entry name" value="CNP_phosphodiesterase-III"/>
</dbReference>
<protein>
    <submittedName>
        <fullName evidence="6">3',5'-cyclic AMP phosphodiesterase CpdA</fullName>
    </submittedName>
</protein>
<dbReference type="InterPro" id="IPR042283">
    <property type="entry name" value="GpdQ_catalytic"/>
</dbReference>
<evidence type="ECO:0000256" key="2">
    <source>
        <dbReference type="ARBA" id="ARBA00022801"/>
    </source>
</evidence>
<evidence type="ECO:0000256" key="3">
    <source>
        <dbReference type="ARBA" id="ARBA00023004"/>
    </source>
</evidence>
<keyword evidence="2" id="KW-0378">Hydrolase</keyword>
<dbReference type="Proteomes" id="UP000242501">
    <property type="component" value="Unassembled WGS sequence"/>
</dbReference>
<sequence>MKDQFVIAQISDLHIKAHSKLSYKKVDTLQAFKHCITYLNELTPRPDLVAITGDLTDFGRSDEYDAFKEVIASLKLPWVAIAGNHDDRTNLRSACQDQPWLPPESVFFNWSIDHLPIQIIGLDSTVPQKPWGEFCEKQQQWLEHTLSQHPNKPTVLMLHHHPFLSGIGHMDAQNLRGITRLESTLKKHPQVQRVLCGHLHRFITTTLAGTTVCSAPGTSHQVAADFRLDGPAHFSLEPAGMLLHRWHIAHGFTTHYLNIGNYGPTYPFYDANGLID</sequence>
<dbReference type="InterPro" id="IPR004843">
    <property type="entry name" value="Calcineurin-like_PHP"/>
</dbReference>
<dbReference type="OrthoDB" id="9780884at2"/>
<comment type="similarity">
    <text evidence="4">Belongs to the cyclic nucleotide phosphodiesterase class-III family.</text>
</comment>
<keyword evidence="7" id="KW-1185">Reference proteome</keyword>
<dbReference type="RefSeq" id="WP_092747107.1">
    <property type="nucleotide sequence ID" value="NZ_FMYL01000003.1"/>
</dbReference>
<dbReference type="EMBL" id="FMYL01000003">
    <property type="protein sequence ID" value="SDB87960.1"/>
    <property type="molecule type" value="Genomic_DNA"/>
</dbReference>
<accession>A0A1G6H0X7</accession>
<dbReference type="Gene3D" id="3.30.750.180">
    <property type="entry name" value="GpdQ, beta-strand dimerisation domain"/>
    <property type="match status" value="1"/>
</dbReference>
<dbReference type="SUPFAM" id="SSF56300">
    <property type="entry name" value="Metallo-dependent phosphatases"/>
    <property type="match status" value="1"/>
</dbReference>
<dbReference type="InterPro" id="IPR029052">
    <property type="entry name" value="Metallo-depent_PP-like"/>
</dbReference>
<dbReference type="PANTHER" id="PTHR42988:SF2">
    <property type="entry name" value="CYCLIC NUCLEOTIDE PHOSPHODIESTERASE CBUA0032-RELATED"/>
    <property type="match status" value="1"/>
</dbReference>
<gene>
    <name evidence="6" type="ORF">SAMN05421733_103145</name>
</gene>
<dbReference type="Gene3D" id="3.60.21.40">
    <property type="entry name" value="GpdQ, catalytic alpha/beta sandwich domain"/>
    <property type="match status" value="1"/>
</dbReference>
<dbReference type="InterPro" id="IPR026575">
    <property type="entry name" value="GpdQ/CpdA-like"/>
</dbReference>
<dbReference type="InterPro" id="IPR042281">
    <property type="entry name" value="GpdQ_beta-strand"/>
</dbReference>
<dbReference type="GO" id="GO:0046872">
    <property type="term" value="F:metal ion binding"/>
    <property type="evidence" value="ECO:0007669"/>
    <property type="project" value="UniProtKB-KW"/>
</dbReference>
<dbReference type="Pfam" id="PF00149">
    <property type="entry name" value="Metallophos"/>
    <property type="match status" value="1"/>
</dbReference>
<evidence type="ECO:0000313" key="7">
    <source>
        <dbReference type="Proteomes" id="UP000242501"/>
    </source>
</evidence>
<evidence type="ECO:0000259" key="5">
    <source>
        <dbReference type="Pfam" id="PF00149"/>
    </source>
</evidence>
<evidence type="ECO:0000313" key="6">
    <source>
        <dbReference type="EMBL" id="SDB87960.1"/>
    </source>
</evidence>
<reference evidence="7" key="1">
    <citation type="submission" date="2016-09" db="EMBL/GenBank/DDBJ databases">
        <authorList>
            <person name="Varghese N."/>
            <person name="Submissions S."/>
        </authorList>
    </citation>
    <scope>NUCLEOTIDE SEQUENCE [LARGE SCALE GENOMIC DNA]</scope>
    <source>
        <strain evidence="7">ANC 4422</strain>
    </source>
</reference>
<dbReference type="GO" id="GO:0004112">
    <property type="term" value="F:cyclic-nucleotide phosphodiesterase activity"/>
    <property type="evidence" value="ECO:0007669"/>
    <property type="project" value="InterPro"/>
</dbReference>
<keyword evidence="3" id="KW-0408">Iron</keyword>
<evidence type="ECO:0000256" key="4">
    <source>
        <dbReference type="ARBA" id="ARBA00025742"/>
    </source>
</evidence>
<dbReference type="AlphaFoldDB" id="A0A1G6H0X7"/>
<dbReference type="PANTHER" id="PTHR42988">
    <property type="entry name" value="PHOSPHOHYDROLASE"/>
    <property type="match status" value="1"/>
</dbReference>
<name>A0A1G6H0X7_9GAMM</name>
<dbReference type="CDD" id="cd07402">
    <property type="entry name" value="MPP_GpdQ"/>
    <property type="match status" value="1"/>
</dbReference>